<reference evidence="2 3" key="2">
    <citation type="journal article" date="2021" name="Curr. Genet.">
        <title>Genetic response to nitrogen starvation in the aggressive Eucalyptus foliar pathogen Teratosphaeria destructans.</title>
        <authorList>
            <person name="Havenga M."/>
            <person name="Wingfield B.D."/>
            <person name="Wingfield M.J."/>
            <person name="Dreyer L.L."/>
            <person name="Roets F."/>
            <person name="Aylward J."/>
        </authorList>
    </citation>
    <scope>NUCLEOTIDE SEQUENCE [LARGE SCALE GENOMIC DNA]</scope>
    <source>
        <strain evidence="2">CMW44962</strain>
    </source>
</reference>
<proteinExistence type="predicted"/>
<organism evidence="2 3">
    <name type="scientific">Teratosphaeria destructans</name>
    <dbReference type="NCBI Taxonomy" id="418781"/>
    <lineage>
        <taxon>Eukaryota</taxon>
        <taxon>Fungi</taxon>
        <taxon>Dikarya</taxon>
        <taxon>Ascomycota</taxon>
        <taxon>Pezizomycotina</taxon>
        <taxon>Dothideomycetes</taxon>
        <taxon>Dothideomycetidae</taxon>
        <taxon>Mycosphaerellales</taxon>
        <taxon>Teratosphaeriaceae</taxon>
        <taxon>Teratosphaeria</taxon>
    </lineage>
</organism>
<gene>
    <name evidence="2" type="ORF">Tdes44962_MAKER06081</name>
</gene>
<sequence>MAQRPFASIIRSAAQSSHAPAGTRPVGNYGGFGAFLRDASSKARRPPKIQRAPPAWRFLIITPAMIESRRERGMFEWSWHDSDILPPESEDSSSGEEEEEGSDEEMPTAMRMCMGIMI</sequence>
<feature type="compositionally biased region" description="Acidic residues" evidence="1">
    <location>
        <begin position="88"/>
        <end position="106"/>
    </location>
</feature>
<feature type="region of interest" description="Disordered" evidence="1">
    <location>
        <begin position="79"/>
        <end position="110"/>
    </location>
</feature>
<reference evidence="2 3" key="1">
    <citation type="journal article" date="2018" name="IMA Fungus">
        <title>IMA Genome-F 10: Nine draft genome sequences of Claviceps purpurea s.lat., including C. arundinis, C. humidiphila, and C. cf. spartinae, pseudomolecules for the pitch canker pathogen Fusarium circinatum, draft genome of Davidsoniella eucalypti, Grosmannia galeiformis, Quambalaria eucalypti, and Teratosphaeria destructans.</title>
        <authorList>
            <person name="Wingfield B.D."/>
            <person name="Liu M."/>
            <person name="Nguyen H.D."/>
            <person name="Lane F.A."/>
            <person name="Morgan S.W."/>
            <person name="De Vos L."/>
            <person name="Wilken P.M."/>
            <person name="Duong T.A."/>
            <person name="Aylward J."/>
            <person name="Coetzee M.P."/>
            <person name="Dadej K."/>
            <person name="De Beer Z.W."/>
            <person name="Findlay W."/>
            <person name="Havenga M."/>
            <person name="Kolarik M."/>
            <person name="Menzies J.G."/>
            <person name="Naidoo K."/>
            <person name="Pochopski O."/>
            <person name="Shoukouhi P."/>
            <person name="Santana Q.C."/>
            <person name="Seifert K.A."/>
            <person name="Soal N."/>
            <person name="Steenkamp E.T."/>
            <person name="Tatham C.T."/>
            <person name="van der Nest M.A."/>
            <person name="Wingfield M.J."/>
        </authorList>
    </citation>
    <scope>NUCLEOTIDE SEQUENCE [LARGE SCALE GENOMIC DNA]</scope>
    <source>
        <strain evidence="2">CMW44962</strain>
    </source>
</reference>
<evidence type="ECO:0000313" key="2">
    <source>
        <dbReference type="EMBL" id="KAH9809840.1"/>
    </source>
</evidence>
<keyword evidence="3" id="KW-1185">Reference proteome</keyword>
<comment type="caution">
    <text evidence="2">The sequence shown here is derived from an EMBL/GenBank/DDBJ whole genome shotgun (WGS) entry which is preliminary data.</text>
</comment>
<dbReference type="EMBL" id="RIBY02002534">
    <property type="protein sequence ID" value="KAH9809840.1"/>
    <property type="molecule type" value="Genomic_DNA"/>
</dbReference>
<protein>
    <submittedName>
        <fullName evidence="2">Uncharacterized protein</fullName>
    </submittedName>
</protein>
<evidence type="ECO:0000313" key="3">
    <source>
        <dbReference type="Proteomes" id="UP001138500"/>
    </source>
</evidence>
<accession>A0A9W7SI81</accession>
<name>A0A9W7SI81_9PEZI</name>
<dbReference type="Proteomes" id="UP001138500">
    <property type="component" value="Unassembled WGS sequence"/>
</dbReference>
<feature type="region of interest" description="Disordered" evidence="1">
    <location>
        <begin position="1"/>
        <end position="27"/>
    </location>
</feature>
<evidence type="ECO:0000256" key="1">
    <source>
        <dbReference type="SAM" id="MobiDB-lite"/>
    </source>
</evidence>
<dbReference type="AlphaFoldDB" id="A0A9W7SI81"/>